<name>A0A8J2K8H6_9HEXA</name>
<dbReference type="EMBL" id="CAJVCH010087321">
    <property type="protein sequence ID" value="CAG7722215.1"/>
    <property type="molecule type" value="Genomic_DNA"/>
</dbReference>
<organism evidence="1 2">
    <name type="scientific">Allacma fusca</name>
    <dbReference type="NCBI Taxonomy" id="39272"/>
    <lineage>
        <taxon>Eukaryota</taxon>
        <taxon>Metazoa</taxon>
        <taxon>Ecdysozoa</taxon>
        <taxon>Arthropoda</taxon>
        <taxon>Hexapoda</taxon>
        <taxon>Collembola</taxon>
        <taxon>Symphypleona</taxon>
        <taxon>Sminthuridae</taxon>
        <taxon>Allacma</taxon>
    </lineage>
</organism>
<comment type="caution">
    <text evidence="1">The sequence shown here is derived from an EMBL/GenBank/DDBJ whole genome shotgun (WGS) entry which is preliminary data.</text>
</comment>
<dbReference type="AlphaFoldDB" id="A0A8J2K8H6"/>
<protein>
    <submittedName>
        <fullName evidence="1">Uncharacterized protein</fullName>
    </submittedName>
</protein>
<accession>A0A8J2K8H6</accession>
<gene>
    <name evidence="1" type="ORF">AFUS01_LOCUS11374</name>
</gene>
<reference evidence="1" key="1">
    <citation type="submission" date="2021-06" db="EMBL/GenBank/DDBJ databases">
        <authorList>
            <person name="Hodson N. C."/>
            <person name="Mongue J. A."/>
            <person name="Jaron S. K."/>
        </authorList>
    </citation>
    <scope>NUCLEOTIDE SEQUENCE</scope>
</reference>
<proteinExistence type="predicted"/>
<evidence type="ECO:0000313" key="2">
    <source>
        <dbReference type="Proteomes" id="UP000708208"/>
    </source>
</evidence>
<keyword evidence="2" id="KW-1185">Reference proteome</keyword>
<sequence length="78" mass="9090">MDGTQSEKKRLLRTMEHRMKAMSMSSRRNFWRTADLVYAPRTGRMNPESAKITLDRITNDKTYLIDESGTDRSYDSLG</sequence>
<evidence type="ECO:0000313" key="1">
    <source>
        <dbReference type="EMBL" id="CAG7722215.1"/>
    </source>
</evidence>
<dbReference type="Proteomes" id="UP000708208">
    <property type="component" value="Unassembled WGS sequence"/>
</dbReference>